<accession>A0A5J4TKV2</accession>
<evidence type="ECO:0000256" key="1">
    <source>
        <dbReference type="SAM" id="MobiDB-lite"/>
    </source>
</evidence>
<feature type="compositionally biased region" description="Polar residues" evidence="1">
    <location>
        <begin position="111"/>
        <end position="120"/>
    </location>
</feature>
<feature type="region of interest" description="Disordered" evidence="1">
    <location>
        <begin position="1"/>
        <end position="149"/>
    </location>
</feature>
<gene>
    <name evidence="2" type="ORF">EZS28_045626</name>
</gene>
<dbReference type="EMBL" id="SNRW01029271">
    <property type="protein sequence ID" value="KAA6358847.1"/>
    <property type="molecule type" value="Genomic_DNA"/>
</dbReference>
<name>A0A5J4TKV2_9EUKA</name>
<reference evidence="2 3" key="1">
    <citation type="submission" date="2019-03" db="EMBL/GenBank/DDBJ databases">
        <title>Single cell metagenomics reveals metabolic interactions within the superorganism composed of flagellate Streblomastix strix and complex community of Bacteroidetes bacteria on its surface.</title>
        <authorList>
            <person name="Treitli S.C."/>
            <person name="Kolisko M."/>
            <person name="Husnik F."/>
            <person name="Keeling P."/>
            <person name="Hampl V."/>
        </authorList>
    </citation>
    <scope>NUCLEOTIDE SEQUENCE [LARGE SCALE GENOMIC DNA]</scope>
    <source>
        <strain evidence="2">ST1C</strain>
    </source>
</reference>
<feature type="compositionally biased region" description="Basic and acidic residues" evidence="1">
    <location>
        <begin position="25"/>
        <end position="41"/>
    </location>
</feature>
<dbReference type="Proteomes" id="UP000324800">
    <property type="component" value="Unassembled WGS sequence"/>
</dbReference>
<feature type="non-terminal residue" evidence="2">
    <location>
        <position position="1"/>
    </location>
</feature>
<evidence type="ECO:0000313" key="2">
    <source>
        <dbReference type="EMBL" id="KAA6358847.1"/>
    </source>
</evidence>
<evidence type="ECO:0000313" key="3">
    <source>
        <dbReference type="Proteomes" id="UP000324800"/>
    </source>
</evidence>
<dbReference type="AlphaFoldDB" id="A0A5J4TKV2"/>
<proteinExistence type="predicted"/>
<feature type="compositionally biased region" description="Basic and acidic residues" evidence="1">
    <location>
        <begin position="92"/>
        <end position="110"/>
    </location>
</feature>
<protein>
    <submittedName>
        <fullName evidence="2">Uncharacterized protein</fullName>
    </submittedName>
</protein>
<feature type="compositionally biased region" description="Basic and acidic residues" evidence="1">
    <location>
        <begin position="1"/>
        <end position="16"/>
    </location>
</feature>
<feature type="compositionally biased region" description="Basic and acidic residues" evidence="1">
    <location>
        <begin position="64"/>
        <end position="74"/>
    </location>
</feature>
<organism evidence="2 3">
    <name type="scientific">Streblomastix strix</name>
    <dbReference type="NCBI Taxonomy" id="222440"/>
    <lineage>
        <taxon>Eukaryota</taxon>
        <taxon>Metamonada</taxon>
        <taxon>Preaxostyla</taxon>
        <taxon>Oxymonadida</taxon>
        <taxon>Streblomastigidae</taxon>
        <taxon>Streblomastix</taxon>
    </lineage>
</organism>
<sequence length="149" mass="17994">RNEPKGREQGTFRSRDQNYQGREQGYQDRDHPYQERDRETQKYNPYTKQNFSFTNNPLKWNRTHQYDNRDRGEGWDDDPNDEWTNRTQMQKDATENHKDRDSTKTEDEASQHQVTASQPEQLVQPTQRIQQVQVQPKQQTTVQNLRQRG</sequence>
<comment type="caution">
    <text evidence="2">The sequence shown here is derived from an EMBL/GenBank/DDBJ whole genome shotgun (WGS) entry which is preliminary data.</text>
</comment>
<feature type="compositionally biased region" description="Polar residues" evidence="1">
    <location>
        <begin position="42"/>
        <end position="58"/>
    </location>
</feature>
<feature type="compositionally biased region" description="Low complexity" evidence="1">
    <location>
        <begin position="121"/>
        <end position="143"/>
    </location>
</feature>